<reference evidence="2" key="1">
    <citation type="submission" date="2020-01" db="EMBL/GenBank/DDBJ databases">
        <authorList>
            <person name="Meier V. D."/>
            <person name="Meier V D."/>
        </authorList>
    </citation>
    <scope>NUCLEOTIDE SEQUENCE</scope>
    <source>
        <strain evidence="2">HLG_WM_MAG_12</strain>
    </source>
</reference>
<gene>
    <name evidence="2" type="ORF">HELGO_WM44783</name>
</gene>
<dbReference type="EMBL" id="CACVAW010000036">
    <property type="protein sequence ID" value="CAA6809271.1"/>
    <property type="molecule type" value="Genomic_DNA"/>
</dbReference>
<evidence type="ECO:0000313" key="2">
    <source>
        <dbReference type="EMBL" id="CAA6809271.1"/>
    </source>
</evidence>
<sequence length="603" mass="68321">MRVIFLLLVCILSVESVLANDIDERKLDIYFGNGLFNSKDTANDYRKFLKKTLDKTFINKDSYLNKHINFHTSHNWDKGLAQDSLELIYQLSENGQLDLNTTGYFELMSEVLGVSTPAIVGITVLSELYDLVRENRIKTVEQENIDEMLNNYKSTSFQKGHRVLLVTHSQGGIFANKVYSKLDGYQDYFNNIHVGSVASSVANGDAFVTLKSDLAVKLSNGLVGDLNNTNGAEGHGFLTAYLAGDNSSQLISSLAKSHINRLKNKESQWVVKSEDNENSCQHRLKLTHDFDTTLDDEIEDVYPFDKNSGLVYKLENNRTNEQEYIKGDKKGEVIGSHIDFINVATNKCHDINNSVCYKLTKTNQEIDMDIEKPRYEIIHEYHKGTCNYRVLLKDLYAGWVYDNVYPFSKSASYVYDVLDNNGDTSKVSSSSCKGTDIKLTIPEHECYELNNTSEKIYKDITITKTETINECKTERITGSKGYSYWEDFCDYSVVINDWIKSEWDWVDDSLKPCEFPKEDGVSFSKEVPEGYSLKAESMSESNTAKLVYDSTNENAVDVAYIVGQARCYSSLLRGSSSSIKYQATVNKGYETSSITSQVWEKSN</sequence>
<evidence type="ECO:0000256" key="1">
    <source>
        <dbReference type="SAM" id="SignalP"/>
    </source>
</evidence>
<protein>
    <submittedName>
        <fullName evidence="2">Uncharacterized protein</fullName>
    </submittedName>
</protein>
<accession>A0A6S6SPT5</accession>
<name>A0A6S6SPT5_9BACT</name>
<dbReference type="AlphaFoldDB" id="A0A6S6SPT5"/>
<organism evidence="2">
    <name type="scientific">uncultured Campylobacterales bacterium</name>
    <dbReference type="NCBI Taxonomy" id="352960"/>
    <lineage>
        <taxon>Bacteria</taxon>
        <taxon>Pseudomonadati</taxon>
        <taxon>Campylobacterota</taxon>
        <taxon>Epsilonproteobacteria</taxon>
        <taxon>Campylobacterales</taxon>
        <taxon>environmental samples</taxon>
    </lineage>
</organism>
<keyword evidence="1" id="KW-0732">Signal</keyword>
<feature type="signal peptide" evidence="1">
    <location>
        <begin position="1"/>
        <end position="19"/>
    </location>
</feature>
<proteinExistence type="predicted"/>
<feature type="chain" id="PRO_5027580428" evidence="1">
    <location>
        <begin position="20"/>
        <end position="603"/>
    </location>
</feature>